<feature type="chain" id="PRO_5043297198" description="Fimbrial protein" evidence="1">
    <location>
        <begin position="24"/>
        <end position="547"/>
    </location>
</feature>
<dbReference type="AlphaFoldDB" id="A0AAW8HN21"/>
<gene>
    <name evidence="2" type="ORF">RBJ30_04945</name>
</gene>
<protein>
    <recommendedName>
        <fullName evidence="4">Fimbrial protein</fullName>
    </recommendedName>
</protein>
<name>A0AAW8HN21_PLUGE</name>
<dbReference type="Proteomes" id="UP001236270">
    <property type="component" value="Unassembled WGS sequence"/>
</dbReference>
<comment type="caution">
    <text evidence="2">The sequence shown here is derived from an EMBL/GenBank/DDBJ whole genome shotgun (WGS) entry which is preliminary data.</text>
</comment>
<dbReference type="EMBL" id="JAVDNV010000003">
    <property type="protein sequence ID" value="MDQ2308443.1"/>
    <property type="molecule type" value="Genomic_DNA"/>
</dbReference>
<evidence type="ECO:0008006" key="4">
    <source>
        <dbReference type="Google" id="ProtNLM"/>
    </source>
</evidence>
<reference evidence="2" key="1">
    <citation type="submission" date="2023-08" db="EMBL/GenBank/DDBJ databases">
        <title>WGS of pathogenic bacterial species, Los Angeles County Public Health Laboratories.</title>
        <authorList>
            <person name="Garrigues J.M."/>
            <person name="Green N.M."/>
        </authorList>
    </citation>
    <scope>NUCLEOTIDE SEQUENCE</scope>
    <source>
        <strain evidence="2">LACPHL-BACT-2023-00068</strain>
    </source>
</reference>
<proteinExistence type="predicted"/>
<sequence>MKAKWLGSLILLSLLMFNSYAHAQLNKKVDGDATPVKFVFVENDNDDNYFVTPGGVLDPRMTGASDWTGLKADGTGFNYQQSLGYINDGFNRPLTANNKFDMWIENSPASNPLLGLRCINWYKGCDMATSLIQPKATDNNGFYGVTVPSGGAMWMHGMISGSLYQYLQQIPVGGSFSMIINTCQTSADYDASSGARCIDQASGEWHARRVTHTKGAHLKLLNTGALSDIYVNSDGVPTLGEGNIDCKIQTINGLNGVSCKMISYNLQVNGLSNSSIHIFPSINNSNLASKISSGDMQFSLDGNSWKKVNGISQYYTFNEMKSSSAVYLFFSSNFFKQLVGLGLSDINTKNLFNFRFQNTTSPESGWYEFSTSSSIDIKPRDFSVSIISDEYTSNPHHEGNVGEGNPSLDFGYIVTTSGKTKADEVLVKVTGPAKDIGGRSYCIFSSPDNKEKVPFPATLSFFTMSGDSKSYDTGCDDKWHDMTDAMWTSSPWNDSSGAKGEFDKANVKFSIQMDDKISQKTVENNEWFGEVSASGEIHVKATWRHIN</sequence>
<accession>A0AAW8HN21</accession>
<feature type="signal peptide" evidence="1">
    <location>
        <begin position="1"/>
        <end position="23"/>
    </location>
</feature>
<evidence type="ECO:0000313" key="3">
    <source>
        <dbReference type="Proteomes" id="UP001236270"/>
    </source>
</evidence>
<keyword evidence="1" id="KW-0732">Signal</keyword>
<evidence type="ECO:0000256" key="1">
    <source>
        <dbReference type="SAM" id="SignalP"/>
    </source>
</evidence>
<organism evidence="2 3">
    <name type="scientific">Pluralibacter gergoviae</name>
    <name type="common">Enterobacter gergoviae</name>
    <dbReference type="NCBI Taxonomy" id="61647"/>
    <lineage>
        <taxon>Bacteria</taxon>
        <taxon>Pseudomonadati</taxon>
        <taxon>Pseudomonadota</taxon>
        <taxon>Gammaproteobacteria</taxon>
        <taxon>Enterobacterales</taxon>
        <taxon>Enterobacteriaceae</taxon>
        <taxon>Pluralibacter</taxon>
    </lineage>
</organism>
<evidence type="ECO:0000313" key="2">
    <source>
        <dbReference type="EMBL" id="MDQ2308443.1"/>
    </source>
</evidence>